<protein>
    <submittedName>
        <fullName evidence="1">ARAE3</fullName>
    </submittedName>
</protein>
<reference evidence="1" key="2">
    <citation type="journal article" date="2015" name="Data Brief">
        <title>Shoot transcriptome of the giant reed, Arundo donax.</title>
        <authorList>
            <person name="Barrero R.A."/>
            <person name="Guerrero F.D."/>
            <person name="Moolhuijzen P."/>
            <person name="Goolsby J.A."/>
            <person name="Tidwell J."/>
            <person name="Bellgard S.E."/>
            <person name="Bellgard M.I."/>
        </authorList>
    </citation>
    <scope>NUCLEOTIDE SEQUENCE</scope>
    <source>
        <tissue evidence="1">Shoot tissue taken approximately 20 cm above the soil surface</tissue>
    </source>
</reference>
<dbReference type="EMBL" id="GBRH01171174">
    <property type="protein sequence ID" value="JAE26722.1"/>
    <property type="molecule type" value="Transcribed_RNA"/>
</dbReference>
<proteinExistence type="predicted"/>
<sequence>MARKHTIATKARRLLQNKYTECCEDQGHNDFPNIMRLPPCIEVLHPSPRQACPPV</sequence>
<evidence type="ECO:0000313" key="1">
    <source>
        <dbReference type="EMBL" id="JAE26722.1"/>
    </source>
</evidence>
<accession>A0A0A9GQJ9</accession>
<dbReference type="AlphaFoldDB" id="A0A0A9GQJ9"/>
<name>A0A0A9GQJ9_ARUDO</name>
<organism evidence="1">
    <name type="scientific">Arundo donax</name>
    <name type="common">Giant reed</name>
    <name type="synonym">Donax arundinaceus</name>
    <dbReference type="NCBI Taxonomy" id="35708"/>
    <lineage>
        <taxon>Eukaryota</taxon>
        <taxon>Viridiplantae</taxon>
        <taxon>Streptophyta</taxon>
        <taxon>Embryophyta</taxon>
        <taxon>Tracheophyta</taxon>
        <taxon>Spermatophyta</taxon>
        <taxon>Magnoliopsida</taxon>
        <taxon>Liliopsida</taxon>
        <taxon>Poales</taxon>
        <taxon>Poaceae</taxon>
        <taxon>PACMAD clade</taxon>
        <taxon>Arundinoideae</taxon>
        <taxon>Arundineae</taxon>
        <taxon>Arundo</taxon>
    </lineage>
</organism>
<reference evidence="1" key="1">
    <citation type="submission" date="2014-09" db="EMBL/GenBank/DDBJ databases">
        <authorList>
            <person name="Magalhaes I.L.F."/>
            <person name="Oliveira U."/>
            <person name="Santos F.R."/>
            <person name="Vidigal T.H.D.A."/>
            <person name="Brescovit A.D."/>
            <person name="Santos A.J."/>
        </authorList>
    </citation>
    <scope>NUCLEOTIDE SEQUENCE</scope>
    <source>
        <tissue evidence="1">Shoot tissue taken approximately 20 cm above the soil surface</tissue>
    </source>
</reference>